<dbReference type="SUPFAM" id="SSF52047">
    <property type="entry name" value="RNI-like"/>
    <property type="match status" value="1"/>
</dbReference>
<dbReference type="InterPro" id="IPR032675">
    <property type="entry name" value="LRR_dom_sf"/>
</dbReference>
<keyword evidence="3" id="KW-1185">Reference proteome</keyword>
<evidence type="ECO:0000313" key="3">
    <source>
        <dbReference type="Proteomes" id="UP001497392"/>
    </source>
</evidence>
<name>A0ABP1GFR8_9CHLO</name>
<evidence type="ECO:0000313" key="2">
    <source>
        <dbReference type="EMBL" id="CAL5229133.1"/>
    </source>
</evidence>
<comment type="caution">
    <text evidence="2">The sequence shown here is derived from an EMBL/GenBank/DDBJ whole genome shotgun (WGS) entry which is preliminary data.</text>
</comment>
<accession>A0ABP1GFR8</accession>
<dbReference type="Gene3D" id="3.80.10.10">
    <property type="entry name" value="Ribonuclease Inhibitor"/>
    <property type="match status" value="1"/>
</dbReference>
<dbReference type="Proteomes" id="UP001497392">
    <property type="component" value="Unassembled WGS sequence"/>
</dbReference>
<gene>
    <name evidence="2" type="primary">g12403</name>
    <name evidence="2" type="ORF">VP750_LOCUS11039</name>
</gene>
<dbReference type="EMBL" id="CAXHTA020000020">
    <property type="protein sequence ID" value="CAL5229133.1"/>
    <property type="molecule type" value="Genomic_DNA"/>
</dbReference>
<comment type="subcellular location">
    <subcellularLocation>
        <location evidence="1">Cytoplasm</location>
        <location evidence="1">Cytoskeleton</location>
        <location evidence="1">Cilium axoneme</location>
    </subcellularLocation>
</comment>
<reference evidence="2 3" key="1">
    <citation type="submission" date="2024-06" db="EMBL/GenBank/DDBJ databases">
        <authorList>
            <person name="Kraege A."/>
            <person name="Thomma B."/>
        </authorList>
    </citation>
    <scope>NUCLEOTIDE SEQUENCE [LARGE SCALE GENOMIC DNA]</scope>
</reference>
<proteinExistence type="predicted"/>
<organism evidence="2 3">
    <name type="scientific">Coccomyxa viridis</name>
    <dbReference type="NCBI Taxonomy" id="1274662"/>
    <lineage>
        <taxon>Eukaryota</taxon>
        <taxon>Viridiplantae</taxon>
        <taxon>Chlorophyta</taxon>
        <taxon>core chlorophytes</taxon>
        <taxon>Trebouxiophyceae</taxon>
        <taxon>Trebouxiophyceae incertae sedis</taxon>
        <taxon>Coccomyxaceae</taxon>
        <taxon>Coccomyxa</taxon>
    </lineage>
</organism>
<protein>
    <submittedName>
        <fullName evidence="2">G12403 protein</fullName>
    </submittedName>
</protein>
<sequence length="244" mass="26860">MFNSLNSQQQLGPELRVRPKQVADTNFLTWAKGRLSGVTVLLIYPCQSIGDRVAQHDLTAGLVLLMSMCHGLKALHVPDAISLSQTVLRHLPCSLKFASLSVTFDDACMEARRGETYTFPPSMPSLRELHLQITCVNVRSYGLVTMPLLLPASLESLWVGTKARGRRLGPSLLMPKASELPSVKEIELDATCFICHEGDSSLAAFLNALPKLEGVKLRSDVRAVDYHSALTHLSGVKRKQWEAL</sequence>
<evidence type="ECO:0000256" key="1">
    <source>
        <dbReference type="ARBA" id="ARBA00004430"/>
    </source>
</evidence>